<accession>A0A7H8XQF8</accession>
<evidence type="ECO:0000256" key="4">
    <source>
        <dbReference type="SAM" id="Phobius"/>
    </source>
</evidence>
<dbReference type="SUPFAM" id="SSF50156">
    <property type="entry name" value="PDZ domain-like"/>
    <property type="match status" value="1"/>
</dbReference>
<dbReference type="PROSITE" id="PS50106">
    <property type="entry name" value="PDZ"/>
    <property type="match status" value="1"/>
</dbReference>
<dbReference type="InterPro" id="IPR001940">
    <property type="entry name" value="Peptidase_S1C"/>
</dbReference>
<name>A0A7H8XQF8_9ACTN</name>
<dbReference type="AlphaFoldDB" id="A0A7H8XQF8"/>
<feature type="compositionally biased region" description="Pro residues" evidence="3">
    <location>
        <begin position="146"/>
        <end position="158"/>
    </location>
</feature>
<dbReference type="PANTHER" id="PTHR43343:SF3">
    <property type="entry name" value="PROTEASE DO-LIKE 8, CHLOROPLASTIC"/>
    <property type="match status" value="1"/>
</dbReference>
<dbReference type="PANTHER" id="PTHR43343">
    <property type="entry name" value="PEPTIDASE S12"/>
    <property type="match status" value="1"/>
</dbReference>
<evidence type="ECO:0000313" key="5">
    <source>
        <dbReference type="EMBL" id="QLD27266.1"/>
    </source>
</evidence>
<dbReference type="Proteomes" id="UP000509335">
    <property type="component" value="Chromosome"/>
</dbReference>
<dbReference type="SMART" id="SM00228">
    <property type="entry name" value="PDZ"/>
    <property type="match status" value="1"/>
</dbReference>
<evidence type="ECO:0000313" key="6">
    <source>
        <dbReference type="Proteomes" id="UP000509335"/>
    </source>
</evidence>
<dbReference type="PRINTS" id="PR00834">
    <property type="entry name" value="PROTEASES2C"/>
</dbReference>
<protein>
    <submittedName>
        <fullName evidence="5">Trypsin-like peptidase domain-containing protein</fullName>
    </submittedName>
</protein>
<dbReference type="InterPro" id="IPR051201">
    <property type="entry name" value="Chloro_Bact_Ser_Proteases"/>
</dbReference>
<reference evidence="5 6" key="1">
    <citation type="submission" date="2020-07" db="EMBL/GenBank/DDBJ databases">
        <title>A bifunctional nitrone conjugated secondary metabolite targeting the ribosome.</title>
        <authorList>
            <person name="Limbrick E.M."/>
            <person name="Graf M."/>
            <person name="Derewacz D.K."/>
            <person name="Nguyen F."/>
            <person name="Spraggins J.M."/>
            <person name="Wieland M."/>
            <person name="Ynigez-Gutierrez A.E."/>
            <person name="Reisman B.J."/>
            <person name="Zinshteyn B."/>
            <person name="McCulloch K."/>
            <person name="Iverson T.M."/>
            <person name="Green R."/>
            <person name="Wilson D.N."/>
            <person name="Bachmann B.O."/>
        </authorList>
    </citation>
    <scope>NUCLEOTIDE SEQUENCE [LARGE SCALE GENOMIC DNA]</scope>
    <source>
        <strain evidence="6">aurantiaca</strain>
    </source>
</reference>
<dbReference type="Gene3D" id="2.30.42.10">
    <property type="match status" value="1"/>
</dbReference>
<dbReference type="GO" id="GO:0006508">
    <property type="term" value="P:proteolysis"/>
    <property type="evidence" value="ECO:0007669"/>
    <property type="project" value="UniProtKB-KW"/>
</dbReference>
<evidence type="ECO:0000256" key="1">
    <source>
        <dbReference type="ARBA" id="ARBA00022670"/>
    </source>
</evidence>
<feature type="compositionally biased region" description="Low complexity" evidence="3">
    <location>
        <begin position="130"/>
        <end position="143"/>
    </location>
</feature>
<dbReference type="EMBL" id="CP058322">
    <property type="protein sequence ID" value="QLD27266.1"/>
    <property type="molecule type" value="Genomic_DNA"/>
</dbReference>
<sequence>MTEYETDPQRRPAPSDAEPSHPTAELSRVETGQSDSPAVEPAAPAAPAAHPTYPGPAAPAAGQHAPAGPVAPGSGPQPYGGPATPSAPPYPVSGQPQPAGPYPNSPWQPQHAGQHSAGQHSGWAAGGQHGPAAPGYAPHAGGPAYPGGPVPPQHPGQPVPAWAQAPKPSRVAKLAGAGVAVFALMLGSGVAGGALALAVDGNSGGITRTYSAAPVLNSADLPKIAASVQDSVVSISTGSGEGSGVILSEDGYVLTNNHVVASASGKTVKVVFADGKTADAEIVGTDPKTDLAVVKAGGVSGLKAATLGDSDAMQVGDQVLALGSPLGLQGSVTSGIISARDRTIQAGESQQQDPRQGVSSIAGLLQTDAPINPGNSGGALVNTRGEVIGINTAIATSGQSTGNIGVGFAIPSNKAKDVAGKLQRGEKVSHPSLGVSVSPAENGGAVVASVTPGSAAEKAGIRQGDVITKFGDTVINDSDDLVGAVQARKVGDRVEVQYQRNGSAATATVTLAETS</sequence>
<organism evidence="5 6">
    <name type="scientific">Micromonospora carbonacea</name>
    <dbReference type="NCBI Taxonomy" id="47853"/>
    <lineage>
        <taxon>Bacteria</taxon>
        <taxon>Bacillati</taxon>
        <taxon>Actinomycetota</taxon>
        <taxon>Actinomycetes</taxon>
        <taxon>Micromonosporales</taxon>
        <taxon>Micromonosporaceae</taxon>
        <taxon>Micromonospora</taxon>
    </lineage>
</organism>
<evidence type="ECO:0000256" key="3">
    <source>
        <dbReference type="SAM" id="MobiDB-lite"/>
    </source>
</evidence>
<dbReference type="InterPro" id="IPR001478">
    <property type="entry name" value="PDZ"/>
</dbReference>
<dbReference type="InterPro" id="IPR036034">
    <property type="entry name" value="PDZ_sf"/>
</dbReference>
<dbReference type="Pfam" id="PF13180">
    <property type="entry name" value="PDZ_2"/>
    <property type="match status" value="1"/>
</dbReference>
<dbReference type="Pfam" id="PF13365">
    <property type="entry name" value="Trypsin_2"/>
    <property type="match status" value="1"/>
</dbReference>
<feature type="transmembrane region" description="Helical" evidence="4">
    <location>
        <begin position="174"/>
        <end position="199"/>
    </location>
</feature>
<dbReference type="KEGG" id="mcab:HXZ27_26190"/>
<dbReference type="InterPro" id="IPR009003">
    <property type="entry name" value="Peptidase_S1_PA"/>
</dbReference>
<keyword evidence="4" id="KW-1133">Transmembrane helix</keyword>
<proteinExistence type="predicted"/>
<dbReference type="Gene3D" id="2.40.10.120">
    <property type="match status" value="1"/>
</dbReference>
<keyword evidence="2" id="KW-0378">Hydrolase</keyword>
<gene>
    <name evidence="5" type="ORF">HXZ27_26190</name>
</gene>
<feature type="compositionally biased region" description="Low complexity" evidence="3">
    <location>
        <begin position="58"/>
        <end position="77"/>
    </location>
</feature>
<dbReference type="SUPFAM" id="SSF50494">
    <property type="entry name" value="Trypsin-like serine proteases"/>
    <property type="match status" value="1"/>
</dbReference>
<feature type="compositionally biased region" description="Polar residues" evidence="3">
    <location>
        <begin position="107"/>
        <end position="119"/>
    </location>
</feature>
<keyword evidence="4" id="KW-0472">Membrane</keyword>
<keyword evidence="1" id="KW-0645">Protease</keyword>
<evidence type="ECO:0000256" key="2">
    <source>
        <dbReference type="ARBA" id="ARBA00022801"/>
    </source>
</evidence>
<dbReference type="GO" id="GO:0004252">
    <property type="term" value="F:serine-type endopeptidase activity"/>
    <property type="evidence" value="ECO:0007669"/>
    <property type="project" value="InterPro"/>
</dbReference>
<feature type="compositionally biased region" description="Low complexity" evidence="3">
    <location>
        <begin position="37"/>
        <end position="52"/>
    </location>
</feature>
<feature type="region of interest" description="Disordered" evidence="3">
    <location>
        <begin position="1"/>
        <end position="164"/>
    </location>
</feature>
<keyword evidence="4" id="KW-0812">Transmembrane</keyword>